<dbReference type="AlphaFoldDB" id="M2RGC4"/>
<dbReference type="Gene3D" id="3.80.10.10">
    <property type="entry name" value="Ribonuclease Inhibitor"/>
    <property type="match status" value="1"/>
</dbReference>
<evidence type="ECO:0000313" key="2">
    <source>
        <dbReference type="Proteomes" id="UP000016930"/>
    </source>
</evidence>
<accession>M2RGC4</accession>
<keyword evidence="2" id="KW-1185">Reference proteome</keyword>
<dbReference type="SUPFAM" id="SSF52047">
    <property type="entry name" value="RNI-like"/>
    <property type="match status" value="1"/>
</dbReference>
<dbReference type="OrthoDB" id="2729990at2759"/>
<dbReference type="InterPro" id="IPR032675">
    <property type="entry name" value="LRR_dom_sf"/>
</dbReference>
<protein>
    <recommendedName>
        <fullName evidence="3">F-box domain-containing protein</fullName>
    </recommendedName>
</protein>
<name>M2RGC4_CERS8</name>
<dbReference type="Proteomes" id="UP000016930">
    <property type="component" value="Unassembled WGS sequence"/>
</dbReference>
<evidence type="ECO:0008006" key="3">
    <source>
        <dbReference type="Google" id="ProtNLM"/>
    </source>
</evidence>
<reference evidence="1 2" key="1">
    <citation type="journal article" date="2012" name="Proc. Natl. Acad. Sci. U.S.A.">
        <title>Comparative genomics of Ceriporiopsis subvermispora and Phanerochaete chrysosporium provide insight into selective ligninolysis.</title>
        <authorList>
            <person name="Fernandez-Fueyo E."/>
            <person name="Ruiz-Duenas F.J."/>
            <person name="Ferreira P."/>
            <person name="Floudas D."/>
            <person name="Hibbett D.S."/>
            <person name="Canessa P."/>
            <person name="Larrondo L.F."/>
            <person name="James T.Y."/>
            <person name="Seelenfreund D."/>
            <person name="Lobos S."/>
            <person name="Polanco R."/>
            <person name="Tello M."/>
            <person name="Honda Y."/>
            <person name="Watanabe T."/>
            <person name="Watanabe T."/>
            <person name="Ryu J.S."/>
            <person name="Kubicek C.P."/>
            <person name="Schmoll M."/>
            <person name="Gaskell J."/>
            <person name="Hammel K.E."/>
            <person name="St John F.J."/>
            <person name="Vanden Wymelenberg A."/>
            <person name="Sabat G."/>
            <person name="Splinter BonDurant S."/>
            <person name="Syed K."/>
            <person name="Yadav J.S."/>
            <person name="Doddapaneni H."/>
            <person name="Subramanian V."/>
            <person name="Lavin J.L."/>
            <person name="Oguiza J.A."/>
            <person name="Perez G."/>
            <person name="Pisabarro A.G."/>
            <person name="Ramirez L."/>
            <person name="Santoyo F."/>
            <person name="Master E."/>
            <person name="Coutinho P.M."/>
            <person name="Henrissat B."/>
            <person name="Lombard V."/>
            <person name="Magnuson J.K."/>
            <person name="Kuees U."/>
            <person name="Hori C."/>
            <person name="Igarashi K."/>
            <person name="Samejima M."/>
            <person name="Held B.W."/>
            <person name="Barry K.W."/>
            <person name="LaButti K.M."/>
            <person name="Lapidus A."/>
            <person name="Lindquist E.A."/>
            <person name="Lucas S.M."/>
            <person name="Riley R."/>
            <person name="Salamov A.A."/>
            <person name="Hoffmeister D."/>
            <person name="Schwenk D."/>
            <person name="Hadar Y."/>
            <person name="Yarden O."/>
            <person name="de Vries R.P."/>
            <person name="Wiebenga A."/>
            <person name="Stenlid J."/>
            <person name="Eastwood D."/>
            <person name="Grigoriev I.V."/>
            <person name="Berka R.M."/>
            <person name="Blanchette R.A."/>
            <person name="Kersten P."/>
            <person name="Martinez A.T."/>
            <person name="Vicuna R."/>
            <person name="Cullen D."/>
        </authorList>
    </citation>
    <scope>NUCLEOTIDE SEQUENCE [LARGE SCALE GENOMIC DNA]</scope>
    <source>
        <strain evidence="1 2">B</strain>
    </source>
</reference>
<proteinExistence type="predicted"/>
<gene>
    <name evidence="1" type="ORF">CERSUDRAFT_114141</name>
</gene>
<organism evidence="1 2">
    <name type="scientific">Ceriporiopsis subvermispora (strain B)</name>
    <name type="common">White-rot fungus</name>
    <name type="synonym">Gelatoporia subvermispora</name>
    <dbReference type="NCBI Taxonomy" id="914234"/>
    <lineage>
        <taxon>Eukaryota</taxon>
        <taxon>Fungi</taxon>
        <taxon>Dikarya</taxon>
        <taxon>Basidiomycota</taxon>
        <taxon>Agaricomycotina</taxon>
        <taxon>Agaricomycetes</taxon>
        <taxon>Polyporales</taxon>
        <taxon>Gelatoporiaceae</taxon>
        <taxon>Gelatoporia</taxon>
    </lineage>
</organism>
<dbReference type="EMBL" id="KB445796">
    <property type="protein sequence ID" value="EMD37502.1"/>
    <property type="molecule type" value="Genomic_DNA"/>
</dbReference>
<sequence>MEKTEEHLRTRPSADDQEPKLNYDILIHLLDFLDTSEMVPLMRTSKILFHEGTKRILSEGPALNSEKECRGFCRFVLADVPMRPQYLRVLYLIWEEKQLITSSRTTTLLTDMLLQCHNLEKLVIQCQRIGGIEEDCFNRLAEHSFSKLKELSILCSEDHDDDMSAKIVLLQACHSVLEELTITDLSWLRHTGPIPELRKLKVTMTHQHEYFIAFLAIICPKLTHLDWMIDAFQIEEYEPSEALRGMAIETQEQLANAGGRWHRLEHLGGDIDMLYESAITCQVDVLKPDFVTLFDNTDILYLRTVLNLTQPRHVILPVQLSDLLEPPEYPAKKLISTHPGPMELTLNVDVDEWKPGALPAGLVFTSIVRLFKRLRIDTFNLSFGKFIPEEIPDKKVLDGRSSAVRVRKTYAEPYAEQLAEGIPSLQHITFKIPETPRFSWIVERSDAGEVLLRE</sequence>
<dbReference type="HOGENOM" id="CLU_550930_0_0_1"/>
<evidence type="ECO:0000313" key="1">
    <source>
        <dbReference type="EMBL" id="EMD37502.1"/>
    </source>
</evidence>